<dbReference type="RefSeq" id="WP_046041578.1">
    <property type="nucleotide sequence ID" value="NZ_LACC01000021.1"/>
</dbReference>
<evidence type="ECO:0000259" key="11">
    <source>
        <dbReference type="Pfam" id="PF02753"/>
    </source>
</evidence>
<organism evidence="12 13">
    <name type="scientific">Pseudomonas fluorescens</name>
    <dbReference type="NCBI Taxonomy" id="294"/>
    <lineage>
        <taxon>Bacteria</taxon>
        <taxon>Pseudomonadati</taxon>
        <taxon>Pseudomonadota</taxon>
        <taxon>Gammaproteobacteria</taxon>
        <taxon>Pseudomonadales</taxon>
        <taxon>Pseudomonadaceae</taxon>
        <taxon>Pseudomonas</taxon>
    </lineage>
</organism>
<dbReference type="SUPFAM" id="SSF49584">
    <property type="entry name" value="Periplasmic chaperone C-domain"/>
    <property type="match status" value="1"/>
</dbReference>
<comment type="subcellular location">
    <subcellularLocation>
        <location evidence="1 8">Periplasm</location>
    </subcellularLocation>
</comment>
<dbReference type="PROSITE" id="PS00635">
    <property type="entry name" value="PILI_CHAPERONE"/>
    <property type="match status" value="1"/>
</dbReference>
<reference evidence="12 13" key="1">
    <citation type="submission" date="2015-03" db="EMBL/GenBank/DDBJ databases">
        <title>Comparative genomics of Pseudomonas insights into diversity of traits involved in vanlence and defense.</title>
        <authorList>
            <person name="Qin Y."/>
        </authorList>
    </citation>
    <scope>NUCLEOTIDE SEQUENCE [LARGE SCALE GENOMIC DNA]</scope>
    <source>
        <strain evidence="12 13">C8</strain>
    </source>
</reference>
<dbReference type="InterPro" id="IPR016147">
    <property type="entry name" value="Pili_assmbl_chaperone_N"/>
</dbReference>
<accession>A0A0F4TJ32</accession>
<dbReference type="Pfam" id="PF00345">
    <property type="entry name" value="PapD_N"/>
    <property type="match status" value="1"/>
</dbReference>
<evidence type="ECO:0000256" key="8">
    <source>
        <dbReference type="RuleBase" id="RU003918"/>
    </source>
</evidence>
<evidence type="ECO:0000256" key="1">
    <source>
        <dbReference type="ARBA" id="ARBA00004418"/>
    </source>
</evidence>
<gene>
    <name evidence="12" type="ORF">VC35_16615</name>
</gene>
<dbReference type="InterPro" id="IPR050643">
    <property type="entry name" value="Periplasmic_pilus_chap"/>
</dbReference>
<evidence type="ECO:0000259" key="10">
    <source>
        <dbReference type="Pfam" id="PF00345"/>
    </source>
</evidence>
<dbReference type="InterPro" id="IPR001829">
    <property type="entry name" value="Pili_assmbl_chaperone_bac"/>
</dbReference>
<dbReference type="InterPro" id="IPR008962">
    <property type="entry name" value="PapD-like_sf"/>
</dbReference>
<feature type="signal peptide" evidence="9">
    <location>
        <begin position="1"/>
        <end position="28"/>
    </location>
</feature>
<dbReference type="FunFam" id="2.60.40.10:FF:000458">
    <property type="entry name" value="Molecular chaperone FimC"/>
    <property type="match status" value="1"/>
</dbReference>
<dbReference type="PANTHER" id="PTHR30251:SF2">
    <property type="entry name" value="FIMBRIAL CHAPERONE YADV-RELATED"/>
    <property type="match status" value="1"/>
</dbReference>
<dbReference type="InterPro" id="IPR013783">
    <property type="entry name" value="Ig-like_fold"/>
</dbReference>
<dbReference type="InterPro" id="IPR036316">
    <property type="entry name" value="Pili_assmbl_chap_C_dom_sf"/>
</dbReference>
<evidence type="ECO:0000256" key="2">
    <source>
        <dbReference type="ARBA" id="ARBA00007399"/>
    </source>
</evidence>
<dbReference type="PATRIC" id="fig|294.132.peg.2490"/>
<evidence type="ECO:0000256" key="7">
    <source>
        <dbReference type="ARBA" id="ARBA00023319"/>
    </source>
</evidence>
<evidence type="ECO:0000256" key="5">
    <source>
        <dbReference type="ARBA" id="ARBA00022764"/>
    </source>
</evidence>
<proteinExistence type="inferred from homology"/>
<keyword evidence="4 9" id="KW-0732">Signal</keyword>
<name>A0A0F4TJ32_PSEFL</name>
<dbReference type="GO" id="GO:0071555">
    <property type="term" value="P:cell wall organization"/>
    <property type="evidence" value="ECO:0007669"/>
    <property type="project" value="InterPro"/>
</dbReference>
<dbReference type="GO" id="GO:0030288">
    <property type="term" value="C:outer membrane-bounded periplasmic space"/>
    <property type="evidence" value="ECO:0007669"/>
    <property type="project" value="InterPro"/>
</dbReference>
<feature type="domain" description="Pili assembly chaperone C-terminal" evidence="11">
    <location>
        <begin position="178"/>
        <end position="242"/>
    </location>
</feature>
<dbReference type="PANTHER" id="PTHR30251">
    <property type="entry name" value="PILUS ASSEMBLY CHAPERONE"/>
    <property type="match status" value="1"/>
</dbReference>
<evidence type="ECO:0000256" key="4">
    <source>
        <dbReference type="ARBA" id="ARBA00022729"/>
    </source>
</evidence>
<protein>
    <submittedName>
        <fullName evidence="12">Molecular chaperone EcpD</fullName>
    </submittedName>
</protein>
<comment type="caution">
    <text evidence="12">The sequence shown here is derived from an EMBL/GenBank/DDBJ whole genome shotgun (WGS) entry which is preliminary data.</text>
</comment>
<dbReference type="InterPro" id="IPR018046">
    <property type="entry name" value="Pili_assmbl_chaperone_CS"/>
</dbReference>
<keyword evidence="6 8" id="KW-0143">Chaperone</keyword>
<feature type="chain" id="PRO_5002478847" evidence="9">
    <location>
        <begin position="29"/>
        <end position="256"/>
    </location>
</feature>
<evidence type="ECO:0000256" key="6">
    <source>
        <dbReference type="ARBA" id="ARBA00023186"/>
    </source>
</evidence>
<evidence type="ECO:0000256" key="9">
    <source>
        <dbReference type="SAM" id="SignalP"/>
    </source>
</evidence>
<evidence type="ECO:0000256" key="3">
    <source>
        <dbReference type="ARBA" id="ARBA00022558"/>
    </source>
</evidence>
<sequence>MNIKSKFHVVLGASLLVLGLVAGTAANASVVIAGTRVIYNAQEHETTLKISNKGKEPALIQAWVDKGEANADPSEIDVPFTVTPPLARLDSQRNQTLRIFYTGEALPKDKESVFWLNVLEVPPKPAADKEDKNFLQLAIRSRIKLFFRPVGLKGNVGDTLTSITWRLIRDAGGAALEVRNPTVFHASFASVDVSSGGKTATFEDGGMVAPGETRSFPLKGQITPGVDAKVHYRAINDYGGITEGDATLSSAANPAK</sequence>
<feature type="domain" description="Pili assembly chaperone N-terminal" evidence="10">
    <location>
        <begin position="29"/>
        <end position="152"/>
    </location>
</feature>
<keyword evidence="5" id="KW-0574">Periplasm</keyword>
<dbReference type="SUPFAM" id="SSF49354">
    <property type="entry name" value="PapD-like"/>
    <property type="match status" value="1"/>
</dbReference>
<dbReference type="InterPro" id="IPR016148">
    <property type="entry name" value="Pili_assmbl_chaperone_C"/>
</dbReference>
<dbReference type="Gene3D" id="2.60.40.10">
    <property type="entry name" value="Immunoglobulins"/>
    <property type="match status" value="2"/>
</dbReference>
<evidence type="ECO:0000313" key="12">
    <source>
        <dbReference type="EMBL" id="KJZ44456.1"/>
    </source>
</evidence>
<dbReference type="AlphaFoldDB" id="A0A0F4TJ32"/>
<dbReference type="Pfam" id="PF02753">
    <property type="entry name" value="PapD_C"/>
    <property type="match status" value="1"/>
</dbReference>
<keyword evidence="3" id="KW-1029">Fimbrium biogenesis</keyword>
<dbReference type="EMBL" id="LACC01000021">
    <property type="protein sequence ID" value="KJZ44456.1"/>
    <property type="molecule type" value="Genomic_DNA"/>
</dbReference>
<comment type="similarity">
    <text evidence="2 8">Belongs to the periplasmic pilus chaperone family.</text>
</comment>
<dbReference type="Proteomes" id="UP000033588">
    <property type="component" value="Unassembled WGS sequence"/>
</dbReference>
<keyword evidence="7" id="KW-0393">Immunoglobulin domain</keyword>
<evidence type="ECO:0000313" key="13">
    <source>
        <dbReference type="Proteomes" id="UP000033588"/>
    </source>
</evidence>
<dbReference type="PRINTS" id="PR00969">
    <property type="entry name" value="CHAPERONPILI"/>
</dbReference>